<name>A0ABY5PMJ0_9ACTN</name>
<keyword evidence="1" id="KW-0732">Signal</keyword>
<organism evidence="2 3">
    <name type="scientific">Svornostia abyssi</name>
    <dbReference type="NCBI Taxonomy" id="2898438"/>
    <lineage>
        <taxon>Bacteria</taxon>
        <taxon>Bacillati</taxon>
        <taxon>Actinomycetota</taxon>
        <taxon>Thermoleophilia</taxon>
        <taxon>Solirubrobacterales</taxon>
        <taxon>Baekduiaceae</taxon>
        <taxon>Svornostia</taxon>
    </lineage>
</organism>
<evidence type="ECO:0000256" key="1">
    <source>
        <dbReference type="SAM" id="SignalP"/>
    </source>
</evidence>
<dbReference type="EMBL" id="CP088295">
    <property type="protein sequence ID" value="UUY05824.1"/>
    <property type="molecule type" value="Genomic_DNA"/>
</dbReference>
<evidence type="ECO:0008006" key="4">
    <source>
        <dbReference type="Google" id="ProtNLM"/>
    </source>
</evidence>
<proteinExistence type="predicted"/>
<protein>
    <recommendedName>
        <fullName evidence="4">Secreted protein</fullName>
    </recommendedName>
</protein>
<feature type="chain" id="PRO_5045150273" description="Secreted protein" evidence="1">
    <location>
        <begin position="28"/>
        <end position="128"/>
    </location>
</feature>
<accession>A0ABY5PMJ0</accession>
<sequence length="128" mass="13062">MSTIHRLATAVAAASLLAAAGAPGALAKDGDVRVAGSCSASATSKLKLSPENGRIETEFEVDQNRNGVTWRVTLTQNGVQRVSTLATTVAPSGSFELRRLLPNTPGADRVTARAVSPSGQVCTASASL</sequence>
<dbReference type="RefSeq" id="WP_353866265.1">
    <property type="nucleotide sequence ID" value="NZ_CP088295.1"/>
</dbReference>
<dbReference type="Proteomes" id="UP001058860">
    <property type="component" value="Chromosome"/>
</dbReference>
<feature type="signal peptide" evidence="1">
    <location>
        <begin position="1"/>
        <end position="27"/>
    </location>
</feature>
<reference evidence="3" key="1">
    <citation type="submission" date="2021-11" db="EMBL/GenBank/DDBJ databases">
        <title>Cultivation dependent microbiological survey of springs from the worlds oldest radium mine currently devoted to the extraction of radon-saturated water.</title>
        <authorList>
            <person name="Kapinusova G."/>
            <person name="Smrhova T."/>
            <person name="Strejcek M."/>
            <person name="Suman J."/>
            <person name="Jani K."/>
            <person name="Pajer P."/>
            <person name="Uhlik O."/>
        </authorList>
    </citation>
    <scope>NUCLEOTIDE SEQUENCE [LARGE SCALE GENOMIC DNA]</scope>
    <source>
        <strain evidence="3">J379</strain>
    </source>
</reference>
<evidence type="ECO:0000313" key="2">
    <source>
        <dbReference type="EMBL" id="UUY05824.1"/>
    </source>
</evidence>
<evidence type="ECO:0000313" key="3">
    <source>
        <dbReference type="Proteomes" id="UP001058860"/>
    </source>
</evidence>
<keyword evidence="3" id="KW-1185">Reference proteome</keyword>
<gene>
    <name evidence="2" type="ORF">LRS13_09980</name>
</gene>